<keyword evidence="5 6" id="KW-0472">Membrane</keyword>
<feature type="domain" description="Lipid desaturase" evidence="7">
    <location>
        <begin position="100"/>
        <end position="218"/>
    </location>
</feature>
<dbReference type="AlphaFoldDB" id="A0A2T4I4B6"/>
<evidence type="ECO:0000256" key="5">
    <source>
        <dbReference type="ARBA" id="ARBA00023136"/>
    </source>
</evidence>
<dbReference type="EMBL" id="PHHF01000035">
    <property type="protein sequence ID" value="PTD24257.1"/>
    <property type="molecule type" value="Genomic_DNA"/>
</dbReference>
<dbReference type="Pfam" id="PF10520">
    <property type="entry name" value="Lipid_desat"/>
    <property type="match status" value="1"/>
</dbReference>
<evidence type="ECO:0000256" key="3">
    <source>
        <dbReference type="ARBA" id="ARBA00022692"/>
    </source>
</evidence>
<sequence length="239" mass="26699">MTGRKFTIFAIVLLFAGSLALNLSGAVDRWSWLIPPAMIAGWYAADLMSGLVHMYMDYRPCRPGMGLDRLYFYEGSRESDHYQALFRQTMAQLSPLERLVYDFKNHHPRPNALGRRTMWRQIGSTVIAGALPASILLNILWLALPVPGWAVAGAFTFILGGTFAQYFHGTLHRDHNPPVVRAMRRLGLLMTPAAHQLHHDTLTRDFATNCGWSNPVVNLIFNAATRRGLLTPAGLEPTA</sequence>
<protein>
    <submittedName>
        <fullName evidence="8">Carotenoid synthesis regulator CarF</fullName>
    </submittedName>
</protein>
<feature type="transmembrane region" description="Helical" evidence="6">
    <location>
        <begin position="149"/>
        <end position="167"/>
    </location>
</feature>
<dbReference type="InterPro" id="IPR019547">
    <property type="entry name" value="Lipid_desat"/>
</dbReference>
<evidence type="ECO:0000256" key="6">
    <source>
        <dbReference type="SAM" id="Phobius"/>
    </source>
</evidence>
<keyword evidence="3 6" id="KW-0812">Transmembrane</keyword>
<keyword evidence="4 6" id="KW-1133">Transmembrane helix</keyword>
<reference evidence="8 9" key="1">
    <citation type="submission" date="2017-11" db="EMBL/GenBank/DDBJ databases">
        <title>Sphingomonas oleivorans sp. nov., isolated from oil-contaminated soil.</title>
        <authorList>
            <person name="Wang L."/>
            <person name="Chen L."/>
        </authorList>
    </citation>
    <scope>NUCLEOTIDE SEQUENCE [LARGE SCALE GENOMIC DNA]</scope>
    <source>
        <strain evidence="8 9">K101</strain>
    </source>
</reference>
<comment type="similarity">
    <text evidence="2">Belongs to the fatty acid desaturase CarF family.</text>
</comment>
<dbReference type="RefSeq" id="WP_107394636.1">
    <property type="nucleotide sequence ID" value="NZ_PHHF01000035.1"/>
</dbReference>
<accession>A0A2T4I4B6</accession>
<evidence type="ECO:0000256" key="2">
    <source>
        <dbReference type="ARBA" id="ARBA00007620"/>
    </source>
</evidence>
<evidence type="ECO:0000256" key="1">
    <source>
        <dbReference type="ARBA" id="ARBA00004141"/>
    </source>
</evidence>
<dbReference type="Proteomes" id="UP000241206">
    <property type="component" value="Unassembled WGS sequence"/>
</dbReference>
<feature type="transmembrane region" description="Helical" evidence="6">
    <location>
        <begin position="122"/>
        <end position="143"/>
    </location>
</feature>
<evidence type="ECO:0000259" key="7">
    <source>
        <dbReference type="Pfam" id="PF10520"/>
    </source>
</evidence>
<organism evidence="8 9">
    <name type="scientific">Edaphosphingomonas fennica</name>
    <dbReference type="NCBI Taxonomy" id="114404"/>
    <lineage>
        <taxon>Bacteria</taxon>
        <taxon>Pseudomonadati</taxon>
        <taxon>Pseudomonadota</taxon>
        <taxon>Alphaproteobacteria</taxon>
        <taxon>Sphingomonadales</taxon>
        <taxon>Rhizorhabdaceae</taxon>
        <taxon>Edaphosphingomonas</taxon>
    </lineage>
</organism>
<evidence type="ECO:0000256" key="4">
    <source>
        <dbReference type="ARBA" id="ARBA00022989"/>
    </source>
</evidence>
<keyword evidence="9" id="KW-1185">Reference proteome</keyword>
<evidence type="ECO:0000313" key="8">
    <source>
        <dbReference type="EMBL" id="PTD24257.1"/>
    </source>
</evidence>
<evidence type="ECO:0000313" key="9">
    <source>
        <dbReference type="Proteomes" id="UP000241206"/>
    </source>
</evidence>
<comment type="subcellular location">
    <subcellularLocation>
        <location evidence="1">Membrane</location>
        <topology evidence="1">Multi-pass membrane protein</topology>
    </subcellularLocation>
</comment>
<dbReference type="GO" id="GO:0016020">
    <property type="term" value="C:membrane"/>
    <property type="evidence" value="ECO:0007669"/>
    <property type="project" value="UniProtKB-SubCell"/>
</dbReference>
<proteinExistence type="inferred from homology"/>
<comment type="caution">
    <text evidence="8">The sequence shown here is derived from an EMBL/GenBank/DDBJ whole genome shotgun (WGS) entry which is preliminary data.</text>
</comment>
<feature type="transmembrane region" description="Helical" evidence="6">
    <location>
        <begin position="30"/>
        <end position="52"/>
    </location>
</feature>
<gene>
    <name evidence="8" type="ORF">CV103_08515</name>
</gene>
<name>A0A2T4I4B6_9SPHN</name>